<dbReference type="InterPro" id="IPR042530">
    <property type="entry name" value="EME1/EME2_C"/>
</dbReference>
<dbReference type="EMBL" id="ASPP01011929">
    <property type="protein sequence ID" value="ETO21111.1"/>
    <property type="molecule type" value="Genomic_DNA"/>
</dbReference>
<reference evidence="2 3" key="1">
    <citation type="journal article" date="2013" name="Curr. Biol.">
        <title>The Genome of the Foraminiferan Reticulomyxa filosa.</title>
        <authorList>
            <person name="Glockner G."/>
            <person name="Hulsmann N."/>
            <person name="Schleicher M."/>
            <person name="Noegel A.A."/>
            <person name="Eichinger L."/>
            <person name="Gallinger C."/>
            <person name="Pawlowski J."/>
            <person name="Sierra R."/>
            <person name="Euteneuer U."/>
            <person name="Pillet L."/>
            <person name="Moustafa A."/>
            <person name="Platzer M."/>
            <person name="Groth M."/>
            <person name="Szafranski K."/>
            <person name="Schliwa M."/>
        </authorList>
    </citation>
    <scope>NUCLEOTIDE SEQUENCE [LARGE SCALE GENOMIC DNA]</scope>
</reference>
<dbReference type="Proteomes" id="UP000023152">
    <property type="component" value="Unassembled WGS sequence"/>
</dbReference>
<organism evidence="2 3">
    <name type="scientific">Reticulomyxa filosa</name>
    <dbReference type="NCBI Taxonomy" id="46433"/>
    <lineage>
        <taxon>Eukaryota</taxon>
        <taxon>Sar</taxon>
        <taxon>Rhizaria</taxon>
        <taxon>Retaria</taxon>
        <taxon>Foraminifera</taxon>
        <taxon>Monothalamids</taxon>
        <taxon>Reticulomyxidae</taxon>
        <taxon>Reticulomyxa</taxon>
    </lineage>
</organism>
<name>X6N4Z2_RETFI</name>
<evidence type="ECO:0000256" key="1">
    <source>
        <dbReference type="SAM" id="MobiDB-lite"/>
    </source>
</evidence>
<feature type="compositionally biased region" description="Basic and acidic residues" evidence="1">
    <location>
        <begin position="1"/>
        <end position="21"/>
    </location>
</feature>
<comment type="caution">
    <text evidence="2">The sequence shown here is derived from an EMBL/GenBank/DDBJ whole genome shotgun (WGS) entry which is preliminary data.</text>
</comment>
<gene>
    <name evidence="2" type="ORF">RFI_16094</name>
</gene>
<feature type="region of interest" description="Disordered" evidence="1">
    <location>
        <begin position="1"/>
        <end position="32"/>
    </location>
</feature>
<keyword evidence="3" id="KW-1185">Reference proteome</keyword>
<protein>
    <submittedName>
        <fullName evidence="2">Uncharacterized protein</fullName>
    </submittedName>
</protein>
<sequence>KKNEKEKETMEMLDLTQEHTSENGLSNDQSRKRKKIELIGKNVDQNIENGHKLTNNCRKRKVCTLPPIVEKKRFIKNAKRTKNVQKKIKFAKKLAKGFKKFMDFYLQGKYRLNCITLELSAEIMECNVTFKEKLEKRLNELDWRGSQEPNTDPIRCDYHLSSMPIHQWIRWKWKVHLPNIDLDQLRKQLTSDEQANLNGLTREGLGKLFLPYIHDLGHSLFCLYVCSRFAGVEIISHNVTDDFYENYVIVLIDGTNIHSYFEGNNDKFNAFLACMNMFSPKLNKIHLIIEGVEEILAFYSKIKSKEDIVIPFANKTELENVMLKARFNVKNIYLETLKIGVKSAQQGLNSDENKKCWHTMLVSIPQVSEEAALCIMEKYSSCRQLMDCYKQLSRADGECLLAVETNFYFLVSSLVLMLNKYVCSGMLSKELKRKSKGQKKLGKALSKKIYAIFYSNQDEKILL</sequence>
<evidence type="ECO:0000313" key="3">
    <source>
        <dbReference type="Proteomes" id="UP000023152"/>
    </source>
</evidence>
<dbReference type="OrthoDB" id="343092at2759"/>
<proteinExistence type="predicted"/>
<dbReference type="AlphaFoldDB" id="X6N4Z2"/>
<accession>X6N4Z2</accession>
<dbReference type="Gene3D" id="1.10.150.670">
    <property type="entry name" value="Crossover junction endonuclease EME1, DNA-binding domain"/>
    <property type="match status" value="1"/>
</dbReference>
<evidence type="ECO:0000313" key="2">
    <source>
        <dbReference type="EMBL" id="ETO21111.1"/>
    </source>
</evidence>
<feature type="non-terminal residue" evidence="2">
    <location>
        <position position="1"/>
    </location>
</feature>